<evidence type="ECO:0000313" key="1">
    <source>
        <dbReference type="EMBL" id="ABE28671.1"/>
    </source>
</evidence>
<dbReference type="AlphaFoldDB" id="Q146R8"/>
<gene>
    <name evidence="1" type="ORF">Bxe_A4329</name>
</gene>
<dbReference type="EMBL" id="CP000270">
    <property type="protein sequence ID" value="ABE28671.1"/>
    <property type="molecule type" value="Genomic_DNA"/>
</dbReference>
<evidence type="ECO:0000313" key="2">
    <source>
        <dbReference type="Proteomes" id="UP000001817"/>
    </source>
</evidence>
<dbReference type="Proteomes" id="UP000001817">
    <property type="component" value="Chromosome 1"/>
</dbReference>
<name>Q146R8_PARXL</name>
<sequence length="81" mass="9297">MTRARLREVGLNECPRPGYLKRGGQFAIKRNALQSGSKRRKSRKTIETFSIIHFSGAEHLGTVQRIGSPVRRAHWRKRNPS</sequence>
<organism evidence="1 2">
    <name type="scientific">Paraburkholderia xenovorans (strain LB400)</name>
    <dbReference type="NCBI Taxonomy" id="266265"/>
    <lineage>
        <taxon>Bacteria</taxon>
        <taxon>Pseudomonadati</taxon>
        <taxon>Pseudomonadota</taxon>
        <taxon>Betaproteobacteria</taxon>
        <taxon>Burkholderiales</taxon>
        <taxon>Burkholderiaceae</taxon>
        <taxon>Paraburkholderia</taxon>
    </lineage>
</organism>
<dbReference type="STRING" id="266265.Bxe_A4329"/>
<dbReference type="KEGG" id="bxe:Bxe_A4329"/>
<keyword evidence="2" id="KW-1185">Reference proteome</keyword>
<proteinExistence type="predicted"/>
<accession>Q146R8</accession>
<protein>
    <submittedName>
        <fullName evidence="1">Uncharacterized protein</fullName>
    </submittedName>
</protein>
<reference evidence="1 2" key="1">
    <citation type="journal article" date="2006" name="Proc. Natl. Acad. Sci. U.S.A.">
        <title>Burkholderia xenovorans LB400 harbors a multi-replicon, 9.73-Mbp genome shaped for versatility.</title>
        <authorList>
            <person name="Chain P.S."/>
            <person name="Denef V.J."/>
            <person name="Konstantinidis K.T."/>
            <person name="Vergez L.M."/>
            <person name="Agullo L."/>
            <person name="Reyes V.L."/>
            <person name="Hauser L."/>
            <person name="Cordova M."/>
            <person name="Gomez L."/>
            <person name="Gonzalez M."/>
            <person name="Land M."/>
            <person name="Lao V."/>
            <person name="Larimer F."/>
            <person name="LiPuma J.J."/>
            <person name="Mahenthiralingam E."/>
            <person name="Malfatti S.A."/>
            <person name="Marx C.J."/>
            <person name="Parnell J.J."/>
            <person name="Ramette A."/>
            <person name="Richardson P."/>
            <person name="Seeger M."/>
            <person name="Smith D."/>
            <person name="Spilker T."/>
            <person name="Sul W.J."/>
            <person name="Tsoi T.V."/>
            <person name="Ulrich L.E."/>
            <person name="Zhulin I.B."/>
            <person name="Tiedje J.M."/>
        </authorList>
    </citation>
    <scope>NUCLEOTIDE SEQUENCE [LARGE SCALE GENOMIC DNA]</scope>
    <source>
        <strain evidence="1 2">LB400</strain>
    </source>
</reference>